<organism evidence="11 12">
    <name type="scientific">Rhamnusium bicolor</name>
    <dbReference type="NCBI Taxonomy" id="1586634"/>
    <lineage>
        <taxon>Eukaryota</taxon>
        <taxon>Metazoa</taxon>
        <taxon>Ecdysozoa</taxon>
        <taxon>Arthropoda</taxon>
        <taxon>Hexapoda</taxon>
        <taxon>Insecta</taxon>
        <taxon>Pterygota</taxon>
        <taxon>Neoptera</taxon>
        <taxon>Endopterygota</taxon>
        <taxon>Coleoptera</taxon>
        <taxon>Polyphaga</taxon>
        <taxon>Cucujiformia</taxon>
        <taxon>Chrysomeloidea</taxon>
        <taxon>Cerambycidae</taxon>
        <taxon>Lepturinae</taxon>
        <taxon>Rhagiini</taxon>
        <taxon>Rhamnusium</taxon>
    </lineage>
</organism>
<evidence type="ECO:0000256" key="8">
    <source>
        <dbReference type="ARBA" id="ARBA00023273"/>
    </source>
</evidence>
<dbReference type="Proteomes" id="UP001162156">
    <property type="component" value="Unassembled WGS sequence"/>
</dbReference>
<evidence type="ECO:0000256" key="6">
    <source>
        <dbReference type="ARBA" id="ARBA00023069"/>
    </source>
</evidence>
<evidence type="ECO:0000313" key="12">
    <source>
        <dbReference type="Proteomes" id="UP001162156"/>
    </source>
</evidence>
<comment type="similarity">
    <text evidence="2">Belongs to the RIB43A family.</text>
</comment>
<sequence>MNREMDDYINGTQKTIYLMDRELEIKQRERNKQLVEENKRMAEEQNSNKKYMDKIVYSNAPSDTFYDQFNQSSR</sequence>
<keyword evidence="3" id="KW-0963">Cytoplasm</keyword>
<dbReference type="InterPro" id="IPR008805">
    <property type="entry name" value="RIB43A"/>
</dbReference>
<dbReference type="PANTHER" id="PTHR14517:SF6">
    <property type="entry name" value="RE41410P"/>
    <property type="match status" value="1"/>
</dbReference>
<protein>
    <submittedName>
        <fullName evidence="11">Uncharacterized protein</fullName>
    </submittedName>
</protein>
<keyword evidence="4" id="KW-0282">Flagellum</keyword>
<dbReference type="Pfam" id="PF05914">
    <property type="entry name" value="RIB43A"/>
    <property type="match status" value="1"/>
</dbReference>
<dbReference type="PANTHER" id="PTHR14517">
    <property type="entry name" value="RIB43A-RELATED"/>
    <property type="match status" value="1"/>
</dbReference>
<name>A0AAV8WXN6_9CUCU</name>
<feature type="coiled-coil region" evidence="10">
    <location>
        <begin position="25"/>
        <end position="54"/>
    </location>
</feature>
<keyword evidence="7" id="KW-0206">Cytoskeleton</keyword>
<evidence type="ECO:0000256" key="5">
    <source>
        <dbReference type="ARBA" id="ARBA00023054"/>
    </source>
</evidence>
<comment type="subunit">
    <text evidence="9">Microtubule inner protein component of sperm flagellar doublet microtubules.</text>
</comment>
<evidence type="ECO:0000256" key="3">
    <source>
        <dbReference type="ARBA" id="ARBA00022490"/>
    </source>
</evidence>
<evidence type="ECO:0000256" key="9">
    <source>
        <dbReference type="ARBA" id="ARBA00046435"/>
    </source>
</evidence>
<keyword evidence="5 10" id="KW-0175">Coiled coil</keyword>
<accession>A0AAV8WXN6</accession>
<comment type="subcellular location">
    <subcellularLocation>
        <location evidence="1">Cytoplasm</location>
        <location evidence="1">Cytoskeleton</location>
        <location evidence="1">Flagellum axoneme</location>
    </subcellularLocation>
</comment>
<evidence type="ECO:0000313" key="11">
    <source>
        <dbReference type="EMBL" id="KAJ8931201.1"/>
    </source>
</evidence>
<evidence type="ECO:0000256" key="4">
    <source>
        <dbReference type="ARBA" id="ARBA00022846"/>
    </source>
</evidence>
<keyword evidence="6" id="KW-0969">Cilium</keyword>
<gene>
    <name evidence="11" type="ORF">NQ314_015924</name>
</gene>
<comment type="caution">
    <text evidence="11">The sequence shown here is derived from an EMBL/GenBank/DDBJ whole genome shotgun (WGS) entry which is preliminary data.</text>
</comment>
<keyword evidence="12" id="KW-1185">Reference proteome</keyword>
<reference evidence="11" key="1">
    <citation type="journal article" date="2023" name="Insect Mol. Biol.">
        <title>Genome sequencing provides insights into the evolution of gene families encoding plant cell wall-degrading enzymes in longhorned beetles.</title>
        <authorList>
            <person name="Shin N.R."/>
            <person name="Okamura Y."/>
            <person name="Kirsch R."/>
            <person name="Pauchet Y."/>
        </authorList>
    </citation>
    <scope>NUCLEOTIDE SEQUENCE</scope>
    <source>
        <strain evidence="11">RBIC_L_NR</strain>
    </source>
</reference>
<evidence type="ECO:0000256" key="1">
    <source>
        <dbReference type="ARBA" id="ARBA00004611"/>
    </source>
</evidence>
<proteinExistence type="inferred from homology"/>
<dbReference type="AlphaFoldDB" id="A0AAV8WXN6"/>
<evidence type="ECO:0000256" key="7">
    <source>
        <dbReference type="ARBA" id="ARBA00023212"/>
    </source>
</evidence>
<evidence type="ECO:0000256" key="2">
    <source>
        <dbReference type="ARBA" id="ARBA00006875"/>
    </source>
</evidence>
<keyword evidence="8" id="KW-0966">Cell projection</keyword>
<dbReference type="EMBL" id="JANEYF010004436">
    <property type="protein sequence ID" value="KAJ8931201.1"/>
    <property type="molecule type" value="Genomic_DNA"/>
</dbReference>
<evidence type="ECO:0000256" key="10">
    <source>
        <dbReference type="SAM" id="Coils"/>
    </source>
</evidence>